<dbReference type="PANTHER" id="PTHR22926:SF3">
    <property type="entry name" value="UNDECAPRENYL-PHOSPHATE ALPHA-N-ACETYLGLUCOSAMINYL 1-PHOSPHATE TRANSFERASE"/>
    <property type="match status" value="1"/>
</dbReference>
<dbReference type="GO" id="GO:0071555">
    <property type="term" value="P:cell wall organization"/>
    <property type="evidence" value="ECO:0007669"/>
    <property type="project" value="TreeGrafter"/>
</dbReference>
<evidence type="ECO:0000256" key="4">
    <source>
        <dbReference type="ARBA" id="ARBA00022692"/>
    </source>
</evidence>
<dbReference type="EnsemblBacteria" id="ACZ19173">
    <property type="protein sequence ID" value="ACZ19173"/>
    <property type="gene ID" value="Taci_0941"/>
</dbReference>
<feature type="transmembrane region" description="Helical" evidence="8">
    <location>
        <begin position="74"/>
        <end position="91"/>
    </location>
</feature>
<dbReference type="KEGG" id="tai:Taci_0941"/>
<dbReference type="STRING" id="525903.Taci_0941"/>
<keyword evidence="7" id="KW-0460">Magnesium</keyword>
<sequence length="297" mass="32051">MGGDIWSHLLRALGAMLGAFVAVPLSMALARRFRLLDVPGGRKQHSSVTPRGAGIVLWMGLLLIFLLFGDEGRFVPFVATGATVVFLVGYLDDMSSLSPSVRFLVHLAASYGAIYPLDLPLLHRIASVIWITGLTNAFNLVDGMDGLCLSMALITMGFCAVTFGPFPWALTAGLVLGVMLWNFPKAKTFLGDGGSTLLGYLCGALILWNAWEPMASMGILRLMLVLFLLGGLPVLDTLVVMTGRIIKRRSPFLPDRTHGHHRLLDRGIRKEKVLAILAAFHCLLLLAGVKALGSWGG</sequence>
<evidence type="ECO:0000256" key="6">
    <source>
        <dbReference type="ARBA" id="ARBA00023136"/>
    </source>
</evidence>
<evidence type="ECO:0000313" key="9">
    <source>
        <dbReference type="EMBL" id="ACZ19173.1"/>
    </source>
</evidence>
<dbReference type="OrthoDB" id="9805475at2"/>
<feature type="binding site" evidence="7">
    <location>
        <position position="192"/>
    </location>
    <ligand>
        <name>Mg(2+)</name>
        <dbReference type="ChEBI" id="CHEBI:18420"/>
    </ligand>
</feature>
<reference evidence="9 10" key="1">
    <citation type="journal article" date="2009" name="Stand. Genomic Sci.">
        <title>Complete genome sequence of Thermanaerovibrio acidaminovorans type strain (Su883).</title>
        <authorList>
            <person name="Chovatia M."/>
            <person name="Sikorski J."/>
            <person name="Schroder M."/>
            <person name="Lapidus A."/>
            <person name="Nolan M."/>
            <person name="Tice H."/>
            <person name="Glavina Del Rio T."/>
            <person name="Copeland A."/>
            <person name="Cheng J.F."/>
            <person name="Lucas S."/>
            <person name="Chen F."/>
            <person name="Bruce D."/>
            <person name="Goodwin L."/>
            <person name="Pitluck S."/>
            <person name="Ivanova N."/>
            <person name="Mavromatis K."/>
            <person name="Ovchinnikova G."/>
            <person name="Pati A."/>
            <person name="Chen A."/>
            <person name="Palaniappan K."/>
            <person name="Land M."/>
            <person name="Hauser L."/>
            <person name="Chang Y.J."/>
            <person name="Jeffries C.D."/>
            <person name="Chain P."/>
            <person name="Saunders E."/>
            <person name="Detter J.C."/>
            <person name="Brettin T."/>
            <person name="Rohde M."/>
            <person name="Goker M."/>
            <person name="Spring S."/>
            <person name="Bristow J."/>
            <person name="Markowitz V."/>
            <person name="Hugenholtz P."/>
            <person name="Kyrpides N.C."/>
            <person name="Klenk H.P."/>
            <person name="Eisen J.A."/>
        </authorList>
    </citation>
    <scope>NUCLEOTIDE SEQUENCE [LARGE SCALE GENOMIC DNA]</scope>
    <source>
        <strain evidence="10">ATCC 49978 / DSM 6589 / Su883</strain>
    </source>
</reference>
<feature type="transmembrane region" description="Helical" evidence="8">
    <location>
        <begin position="151"/>
        <end position="181"/>
    </location>
</feature>
<proteinExistence type="predicted"/>
<dbReference type="PANTHER" id="PTHR22926">
    <property type="entry name" value="PHOSPHO-N-ACETYLMURAMOYL-PENTAPEPTIDE-TRANSFERASE"/>
    <property type="match status" value="1"/>
</dbReference>
<feature type="transmembrane region" description="Helical" evidence="8">
    <location>
        <begin position="12"/>
        <end position="30"/>
    </location>
</feature>
<comment type="cofactor">
    <cofactor evidence="7">
        <name>Mg(2+)</name>
        <dbReference type="ChEBI" id="CHEBI:18420"/>
    </cofactor>
</comment>
<dbReference type="HOGENOM" id="CLU_023982_2_3_0"/>
<feature type="transmembrane region" description="Helical" evidence="8">
    <location>
        <begin position="51"/>
        <end position="68"/>
    </location>
</feature>
<dbReference type="eggNOG" id="COG0472">
    <property type="taxonomic scope" value="Bacteria"/>
</dbReference>
<keyword evidence="7" id="KW-0479">Metal-binding</keyword>
<organism evidence="9 10">
    <name type="scientific">Thermanaerovibrio acidaminovorans (strain ATCC 49978 / DSM 6589 / Su883)</name>
    <name type="common">Selenomonas acidaminovorans</name>
    <dbReference type="NCBI Taxonomy" id="525903"/>
    <lineage>
        <taxon>Bacteria</taxon>
        <taxon>Thermotogati</taxon>
        <taxon>Synergistota</taxon>
        <taxon>Synergistia</taxon>
        <taxon>Synergistales</taxon>
        <taxon>Synergistaceae</taxon>
        <taxon>Thermanaerovibrio</taxon>
    </lineage>
</organism>
<evidence type="ECO:0000256" key="2">
    <source>
        <dbReference type="ARBA" id="ARBA00022475"/>
    </source>
</evidence>
<dbReference type="PATRIC" id="fig|525903.6.peg.943"/>
<dbReference type="RefSeq" id="WP_012869688.1">
    <property type="nucleotide sequence ID" value="NC_013522.1"/>
</dbReference>
<feature type="transmembrane region" description="Helical" evidence="8">
    <location>
        <begin position="223"/>
        <end position="246"/>
    </location>
</feature>
<keyword evidence="10" id="KW-1185">Reference proteome</keyword>
<dbReference type="GO" id="GO:0046872">
    <property type="term" value="F:metal ion binding"/>
    <property type="evidence" value="ECO:0007669"/>
    <property type="project" value="UniProtKB-KW"/>
</dbReference>
<evidence type="ECO:0000256" key="5">
    <source>
        <dbReference type="ARBA" id="ARBA00022989"/>
    </source>
</evidence>
<evidence type="ECO:0000256" key="1">
    <source>
        <dbReference type="ARBA" id="ARBA00004651"/>
    </source>
</evidence>
<evidence type="ECO:0000256" key="7">
    <source>
        <dbReference type="PIRSR" id="PIRSR600715-1"/>
    </source>
</evidence>
<dbReference type="AlphaFoldDB" id="D1BA70"/>
<dbReference type="Proteomes" id="UP000002030">
    <property type="component" value="Chromosome"/>
</dbReference>
<keyword evidence="4 8" id="KW-0812">Transmembrane</keyword>
<dbReference type="GO" id="GO:0009103">
    <property type="term" value="P:lipopolysaccharide biosynthetic process"/>
    <property type="evidence" value="ECO:0007669"/>
    <property type="project" value="TreeGrafter"/>
</dbReference>
<gene>
    <name evidence="9" type="ordered locus">Taci_0941</name>
</gene>
<dbReference type="GO" id="GO:0016780">
    <property type="term" value="F:phosphotransferase activity, for other substituted phosphate groups"/>
    <property type="evidence" value="ECO:0007669"/>
    <property type="project" value="InterPro"/>
</dbReference>
<dbReference type="CDD" id="cd06853">
    <property type="entry name" value="GT_WecA_like"/>
    <property type="match status" value="1"/>
</dbReference>
<keyword evidence="3 9" id="KW-0808">Transferase</keyword>
<dbReference type="GO" id="GO:0005886">
    <property type="term" value="C:plasma membrane"/>
    <property type="evidence" value="ECO:0007669"/>
    <property type="project" value="UniProtKB-SubCell"/>
</dbReference>
<comment type="subcellular location">
    <subcellularLocation>
        <location evidence="1">Cell membrane</location>
        <topology evidence="1">Multi-pass membrane protein</topology>
    </subcellularLocation>
</comment>
<dbReference type="InterPro" id="IPR000715">
    <property type="entry name" value="Glycosyl_transferase_4"/>
</dbReference>
<dbReference type="EMBL" id="CP001818">
    <property type="protein sequence ID" value="ACZ19173.1"/>
    <property type="molecule type" value="Genomic_DNA"/>
</dbReference>
<keyword evidence="2" id="KW-1003">Cell membrane</keyword>
<dbReference type="GO" id="GO:0044038">
    <property type="term" value="P:cell wall macromolecule biosynthetic process"/>
    <property type="evidence" value="ECO:0007669"/>
    <property type="project" value="TreeGrafter"/>
</dbReference>
<accession>D1BA70</accession>
<feature type="transmembrane region" description="Helical" evidence="8">
    <location>
        <begin position="193"/>
        <end position="211"/>
    </location>
</feature>
<evidence type="ECO:0000313" key="10">
    <source>
        <dbReference type="Proteomes" id="UP000002030"/>
    </source>
</evidence>
<dbReference type="Pfam" id="PF00953">
    <property type="entry name" value="Glycos_transf_4"/>
    <property type="match status" value="1"/>
</dbReference>
<name>D1BA70_THEAS</name>
<keyword evidence="6 8" id="KW-0472">Membrane</keyword>
<evidence type="ECO:0000256" key="3">
    <source>
        <dbReference type="ARBA" id="ARBA00022679"/>
    </source>
</evidence>
<keyword evidence="5 8" id="KW-1133">Transmembrane helix</keyword>
<protein>
    <submittedName>
        <fullName evidence="9">Glycosyl transferase family 4</fullName>
    </submittedName>
</protein>
<feature type="binding site" evidence="7">
    <location>
        <position position="139"/>
    </location>
    <ligand>
        <name>Mg(2+)</name>
        <dbReference type="ChEBI" id="CHEBI:18420"/>
    </ligand>
</feature>
<evidence type="ECO:0000256" key="8">
    <source>
        <dbReference type="SAM" id="Phobius"/>
    </source>
</evidence>
<feature type="transmembrane region" description="Helical" evidence="8">
    <location>
        <begin position="273"/>
        <end position="293"/>
    </location>
</feature>